<protein>
    <recommendedName>
        <fullName evidence="3">Phage tail protein</fullName>
    </recommendedName>
</protein>
<dbReference type="RefSeq" id="WP_210653029.1">
    <property type="nucleotide sequence ID" value="NZ_JAGKQQ010000001.1"/>
</dbReference>
<dbReference type="EMBL" id="JAGKQQ010000001">
    <property type="protein sequence ID" value="MBP3954921.1"/>
    <property type="molecule type" value="Genomic_DNA"/>
</dbReference>
<sequence length="121" mass="13281">MSTKQKLASLNDVKVKPFPVPEWEEAGKGLHLRSLKGKEWTSVLLKIVECEKQSRGLDANIWICLYCLSEPDGTRVFSDDDFPILAEKNGATLSWIASNASVFAGLKGDSEAKKSSKKNPG</sequence>
<dbReference type="Gene3D" id="3.30.2220.20">
    <property type="entry name" value="Phage tail assembly chaperone gp13-like"/>
    <property type="match status" value="1"/>
</dbReference>
<evidence type="ECO:0000313" key="2">
    <source>
        <dbReference type="Proteomes" id="UP000676565"/>
    </source>
</evidence>
<dbReference type="InterPro" id="IPR038556">
    <property type="entry name" value="TAC_Gp13-like_sf"/>
</dbReference>
<evidence type="ECO:0008006" key="3">
    <source>
        <dbReference type="Google" id="ProtNLM"/>
    </source>
</evidence>
<comment type="caution">
    <text evidence="1">The sequence shown here is derived from an EMBL/GenBank/DDBJ whole genome shotgun (WGS) entry which is preliminary data.</text>
</comment>
<accession>A0ABS5BMJ2</accession>
<gene>
    <name evidence="1" type="ORF">J8F10_06455</name>
</gene>
<keyword evidence="2" id="KW-1185">Reference proteome</keyword>
<evidence type="ECO:0000313" key="1">
    <source>
        <dbReference type="EMBL" id="MBP3954921.1"/>
    </source>
</evidence>
<reference evidence="1 2" key="1">
    <citation type="submission" date="2021-04" db="EMBL/GenBank/DDBJ databases">
        <authorList>
            <person name="Ivanova A."/>
        </authorList>
    </citation>
    <scope>NUCLEOTIDE SEQUENCE [LARGE SCALE GENOMIC DNA]</scope>
    <source>
        <strain evidence="1 2">G18</strain>
    </source>
</reference>
<name>A0ABS5BMJ2_9BACT</name>
<dbReference type="Proteomes" id="UP000676565">
    <property type="component" value="Unassembled WGS sequence"/>
</dbReference>
<proteinExistence type="predicted"/>
<organism evidence="1 2">
    <name type="scientific">Gemmata palustris</name>
    <dbReference type="NCBI Taxonomy" id="2822762"/>
    <lineage>
        <taxon>Bacteria</taxon>
        <taxon>Pseudomonadati</taxon>
        <taxon>Planctomycetota</taxon>
        <taxon>Planctomycetia</taxon>
        <taxon>Gemmatales</taxon>
        <taxon>Gemmataceae</taxon>
        <taxon>Gemmata</taxon>
    </lineage>
</organism>